<dbReference type="SUPFAM" id="SSF51344">
    <property type="entry name" value="Epsilon subunit of F1F0-ATP synthase N-terminal domain"/>
    <property type="match status" value="1"/>
</dbReference>
<dbReference type="InterPro" id="IPR020546">
    <property type="entry name" value="ATP_synth_F1_dsu/esu_N"/>
</dbReference>
<comment type="function">
    <text evidence="8">Produces ATP from ADP in the presence of a proton gradient across the membrane.</text>
</comment>
<evidence type="ECO:0000256" key="8">
    <source>
        <dbReference type="HAMAP-Rule" id="MF_00530"/>
    </source>
</evidence>
<evidence type="ECO:0000256" key="4">
    <source>
        <dbReference type="ARBA" id="ARBA00023065"/>
    </source>
</evidence>
<dbReference type="PANTHER" id="PTHR13822">
    <property type="entry name" value="ATP SYNTHASE DELTA/EPSILON CHAIN"/>
    <property type="match status" value="1"/>
</dbReference>
<name>A0A4R1RB98_HYDET</name>
<keyword evidence="6 8" id="KW-0139">CF(1)</keyword>
<proteinExistence type="inferred from homology"/>
<evidence type="ECO:0000259" key="10">
    <source>
        <dbReference type="Pfam" id="PF02823"/>
    </source>
</evidence>
<dbReference type="InterPro" id="IPR036771">
    <property type="entry name" value="ATPsynth_dsu/esu_N"/>
</dbReference>
<evidence type="ECO:0000256" key="1">
    <source>
        <dbReference type="ARBA" id="ARBA00004184"/>
    </source>
</evidence>
<feature type="domain" description="ATP synthase F1 complex delta/epsilon subunit N-terminal" evidence="10">
    <location>
        <begin position="12"/>
        <end position="88"/>
    </location>
</feature>
<evidence type="ECO:0000256" key="7">
    <source>
        <dbReference type="ARBA" id="ARBA00023310"/>
    </source>
</evidence>
<dbReference type="GO" id="GO:0046933">
    <property type="term" value="F:proton-transporting ATP synthase activity, rotational mechanism"/>
    <property type="evidence" value="ECO:0007669"/>
    <property type="project" value="UniProtKB-UniRule"/>
</dbReference>
<keyword evidence="4 8" id="KW-0406">Ion transport</keyword>
<evidence type="ECO:0000256" key="5">
    <source>
        <dbReference type="ARBA" id="ARBA00023136"/>
    </source>
</evidence>
<evidence type="ECO:0000256" key="6">
    <source>
        <dbReference type="ARBA" id="ARBA00023196"/>
    </source>
</evidence>
<dbReference type="Proteomes" id="UP000295008">
    <property type="component" value="Unassembled WGS sequence"/>
</dbReference>
<sequence length="140" mass="15861">MPEKPQTKRIWLEVVTPSKLELRKEVEYVVVPTIDGIIGILPGHIRLMTPLATGVLRYKIDNQDYYMAVSEGYLEVTPHKVIVLAEAADLPEEIDVQQALAEKRKAEAEMYKPFSQNMEIALSRAISKLEVARKTGQKIE</sequence>
<comment type="subunit">
    <text evidence="8 9">F-type ATPases have 2 components, CF(1) - the catalytic core - and CF(0) - the membrane proton channel. CF(1) has five subunits: alpha(3), beta(3), gamma(1), delta(1), epsilon(1). CF(0) has three main subunits: a, b and c.</text>
</comment>
<keyword evidence="7 8" id="KW-0066">ATP synthesis</keyword>
<reference evidence="11 12" key="1">
    <citation type="submission" date="2019-03" db="EMBL/GenBank/DDBJ databases">
        <title>Genomic Encyclopedia of Type Strains, Phase IV (KMG-IV): sequencing the most valuable type-strain genomes for metagenomic binning, comparative biology and taxonomic classification.</title>
        <authorList>
            <person name="Goeker M."/>
        </authorList>
    </citation>
    <scope>NUCLEOTIDE SEQUENCE [LARGE SCALE GENOMIC DNA]</scope>
    <source>
        <strain evidence="11 12">LX-B</strain>
    </source>
</reference>
<dbReference type="NCBIfam" id="TIGR01216">
    <property type="entry name" value="ATP_synt_epsi"/>
    <property type="match status" value="1"/>
</dbReference>
<dbReference type="Pfam" id="PF02823">
    <property type="entry name" value="ATP-synt_DE_N"/>
    <property type="match status" value="1"/>
</dbReference>
<dbReference type="GO" id="GO:0005524">
    <property type="term" value="F:ATP binding"/>
    <property type="evidence" value="ECO:0007669"/>
    <property type="project" value="UniProtKB-UniRule"/>
</dbReference>
<dbReference type="InterPro" id="IPR001469">
    <property type="entry name" value="ATP_synth_F1_dsu/esu"/>
</dbReference>
<accession>A0A4R1RB98</accession>
<dbReference type="CDD" id="cd12152">
    <property type="entry name" value="F1-ATPase_delta"/>
    <property type="match status" value="1"/>
</dbReference>
<organism evidence="11 12">
    <name type="scientific">Hydrogenispora ethanolica</name>
    <dbReference type="NCBI Taxonomy" id="1082276"/>
    <lineage>
        <taxon>Bacteria</taxon>
        <taxon>Bacillati</taxon>
        <taxon>Bacillota</taxon>
        <taxon>Hydrogenispora</taxon>
    </lineage>
</organism>
<dbReference type="EMBL" id="SLUN01000022">
    <property type="protein sequence ID" value="TCL63018.1"/>
    <property type="molecule type" value="Genomic_DNA"/>
</dbReference>
<evidence type="ECO:0000313" key="11">
    <source>
        <dbReference type="EMBL" id="TCL63018.1"/>
    </source>
</evidence>
<keyword evidence="8" id="KW-1003">Cell membrane</keyword>
<protein>
    <recommendedName>
        <fullName evidence="8">ATP synthase epsilon chain</fullName>
    </recommendedName>
    <alternativeName>
        <fullName evidence="8">ATP synthase F1 sector epsilon subunit</fullName>
    </alternativeName>
    <alternativeName>
        <fullName evidence="8">F-ATPase epsilon subunit</fullName>
    </alternativeName>
</protein>
<gene>
    <name evidence="8" type="primary">atpC</name>
    <name evidence="11" type="ORF">EDC14_102274</name>
</gene>
<evidence type="ECO:0000256" key="3">
    <source>
        <dbReference type="ARBA" id="ARBA00022448"/>
    </source>
</evidence>
<keyword evidence="12" id="KW-1185">Reference proteome</keyword>
<keyword evidence="8" id="KW-0375">Hydrogen ion transport</keyword>
<dbReference type="GO" id="GO:0045259">
    <property type="term" value="C:proton-transporting ATP synthase complex"/>
    <property type="evidence" value="ECO:0007669"/>
    <property type="project" value="UniProtKB-KW"/>
</dbReference>
<evidence type="ECO:0000313" key="12">
    <source>
        <dbReference type="Proteomes" id="UP000295008"/>
    </source>
</evidence>
<dbReference type="AlphaFoldDB" id="A0A4R1RB98"/>
<dbReference type="GO" id="GO:0005886">
    <property type="term" value="C:plasma membrane"/>
    <property type="evidence" value="ECO:0007669"/>
    <property type="project" value="UniProtKB-SubCell"/>
</dbReference>
<comment type="caution">
    <text evidence="11">The sequence shown here is derived from an EMBL/GenBank/DDBJ whole genome shotgun (WGS) entry which is preliminary data.</text>
</comment>
<dbReference type="Gene3D" id="2.60.15.10">
    <property type="entry name" value="F0F1 ATP synthase delta/epsilon subunit, N-terminal"/>
    <property type="match status" value="1"/>
</dbReference>
<keyword evidence="3 8" id="KW-0813">Transport</keyword>
<comment type="subcellular location">
    <subcellularLocation>
        <location evidence="8">Cell membrane</location>
        <topology evidence="8">Peripheral membrane protein</topology>
    </subcellularLocation>
    <subcellularLocation>
        <location evidence="1">Endomembrane system</location>
        <topology evidence="1">Peripheral membrane protein</topology>
    </subcellularLocation>
</comment>
<dbReference type="GO" id="GO:0012505">
    <property type="term" value="C:endomembrane system"/>
    <property type="evidence" value="ECO:0007669"/>
    <property type="project" value="UniProtKB-SubCell"/>
</dbReference>
<evidence type="ECO:0000256" key="2">
    <source>
        <dbReference type="ARBA" id="ARBA00005712"/>
    </source>
</evidence>
<evidence type="ECO:0000256" key="9">
    <source>
        <dbReference type="RuleBase" id="RU003656"/>
    </source>
</evidence>
<dbReference type="HAMAP" id="MF_00530">
    <property type="entry name" value="ATP_synth_epsil_bac"/>
    <property type="match status" value="1"/>
</dbReference>
<dbReference type="PANTHER" id="PTHR13822:SF10">
    <property type="entry name" value="ATP SYNTHASE EPSILON CHAIN, CHLOROPLASTIC"/>
    <property type="match status" value="1"/>
</dbReference>
<keyword evidence="5 8" id="KW-0472">Membrane</keyword>
<dbReference type="RefSeq" id="WP_165908084.1">
    <property type="nucleotide sequence ID" value="NZ_SLUN01000022.1"/>
</dbReference>
<comment type="similarity">
    <text evidence="2 8 9">Belongs to the ATPase epsilon chain family.</text>
</comment>